<dbReference type="PRINTS" id="PR00469">
    <property type="entry name" value="PNDRDTASEII"/>
</dbReference>
<evidence type="ECO:0000313" key="2">
    <source>
        <dbReference type="EMBL" id="MBO0356878.1"/>
    </source>
</evidence>
<evidence type="ECO:0000313" key="3">
    <source>
        <dbReference type="Proteomes" id="UP000664144"/>
    </source>
</evidence>
<dbReference type="GO" id="GO:0004497">
    <property type="term" value="F:monooxygenase activity"/>
    <property type="evidence" value="ECO:0007669"/>
    <property type="project" value="TreeGrafter"/>
</dbReference>
<dbReference type="PRINTS" id="PR00368">
    <property type="entry name" value="FADPNR"/>
</dbReference>
<protein>
    <submittedName>
        <fullName evidence="2">NAD(P)-binding domain-containing protein</fullName>
    </submittedName>
</protein>
<evidence type="ECO:0000256" key="1">
    <source>
        <dbReference type="ARBA" id="ARBA00023002"/>
    </source>
</evidence>
<dbReference type="InterPro" id="IPR036188">
    <property type="entry name" value="FAD/NAD-bd_sf"/>
</dbReference>
<organism evidence="2 3">
    <name type="scientific">Hymenobacter telluris</name>
    <dbReference type="NCBI Taxonomy" id="2816474"/>
    <lineage>
        <taxon>Bacteria</taxon>
        <taxon>Pseudomonadati</taxon>
        <taxon>Bacteroidota</taxon>
        <taxon>Cytophagia</taxon>
        <taxon>Cytophagales</taxon>
        <taxon>Hymenobacteraceae</taxon>
        <taxon>Hymenobacter</taxon>
    </lineage>
</organism>
<proteinExistence type="predicted"/>
<dbReference type="EMBL" id="JAFLQZ010000002">
    <property type="protein sequence ID" value="MBO0356878.1"/>
    <property type="molecule type" value="Genomic_DNA"/>
</dbReference>
<comment type="caution">
    <text evidence="2">The sequence shown here is derived from an EMBL/GenBank/DDBJ whole genome shotgun (WGS) entry which is preliminary data.</text>
</comment>
<keyword evidence="1" id="KW-0560">Oxidoreductase</keyword>
<gene>
    <name evidence="2" type="ORF">J0X19_02880</name>
</gene>
<dbReference type="RefSeq" id="WP_206980802.1">
    <property type="nucleotide sequence ID" value="NZ_JAFLQZ010000002.1"/>
</dbReference>
<dbReference type="InterPro" id="IPR050982">
    <property type="entry name" value="Auxin_biosynth/cation_transpt"/>
</dbReference>
<dbReference type="Pfam" id="PF13738">
    <property type="entry name" value="Pyr_redox_3"/>
    <property type="match status" value="1"/>
</dbReference>
<reference evidence="2" key="1">
    <citation type="submission" date="2021-03" db="EMBL/GenBank/DDBJ databases">
        <authorList>
            <person name="Kim M.K."/>
        </authorList>
    </citation>
    <scope>NUCLEOTIDE SEQUENCE</scope>
    <source>
        <strain evidence="2">BT186</strain>
    </source>
</reference>
<dbReference type="SUPFAM" id="SSF51905">
    <property type="entry name" value="FAD/NAD(P)-binding domain"/>
    <property type="match status" value="1"/>
</dbReference>
<dbReference type="PANTHER" id="PTHR43539">
    <property type="entry name" value="FLAVIN-BINDING MONOOXYGENASE-LIKE PROTEIN (AFU_ORTHOLOGUE AFUA_4G09220)"/>
    <property type="match status" value="1"/>
</dbReference>
<dbReference type="Proteomes" id="UP000664144">
    <property type="component" value="Unassembled WGS sequence"/>
</dbReference>
<dbReference type="AlphaFoldDB" id="A0A939JBK3"/>
<name>A0A939JBK3_9BACT</name>
<dbReference type="GO" id="GO:0050660">
    <property type="term" value="F:flavin adenine dinucleotide binding"/>
    <property type="evidence" value="ECO:0007669"/>
    <property type="project" value="TreeGrafter"/>
</dbReference>
<dbReference type="PANTHER" id="PTHR43539:SF78">
    <property type="entry name" value="FLAVIN-CONTAINING MONOOXYGENASE"/>
    <property type="match status" value="1"/>
</dbReference>
<accession>A0A939JBK3</accession>
<dbReference type="Gene3D" id="3.50.50.60">
    <property type="entry name" value="FAD/NAD(P)-binding domain"/>
    <property type="match status" value="1"/>
</dbReference>
<sequence>MQTKQVDTLVIGAGQAGLAAAYYLQQHRVKFVLLDERPAVGDVWASRFGALRLFSPAWASGLPGFPWPGPALHYPTKDEAAAYLQAYANHFRFPVQLGERAVQVTATNDASGSYRVETAAGTVYQARRVVVSTGAYSTPKQPAFASALPPQVQQFHSSHYHQPSQISGAGPVAVVGSGNSALQIAADLATTGRPVFVAFDDKTGAFPNNQLTWVLLKKSGFLRIPRATRLGRHIMHQSEPVVRGDLQRLKQFSNVQLIGRATGATTAGALQGRRQNTPPLEAVVWATGFKPDFQWIKLPIFEPDGTPRHQRGLTAAPGVAFLGLPWLSTRSSALMGGVGADACYVVDHLLKST</sequence>
<keyword evidence="3" id="KW-1185">Reference proteome</keyword>